<keyword evidence="1" id="KW-0418">Kinase</keyword>
<proteinExistence type="predicted"/>
<name>A0A379WMT4_SALET</name>
<organism evidence="1 2">
    <name type="scientific">Salmonella enterica I</name>
    <dbReference type="NCBI Taxonomy" id="59201"/>
    <lineage>
        <taxon>Bacteria</taxon>
        <taxon>Pseudomonadati</taxon>
        <taxon>Pseudomonadota</taxon>
        <taxon>Gammaproteobacteria</taxon>
        <taxon>Enterobacterales</taxon>
        <taxon>Enterobacteriaceae</taxon>
        <taxon>Salmonella</taxon>
    </lineage>
</organism>
<accession>A0A379WMT4</accession>
<sequence length="89" mass="9416">MISAGHDTQFALFGAGAQQGEPVLSSGTWEILMVRSGQVDTSMLSQYPGSTCELDSQSGLYNPECSGWPPAYSNGYENCCDAGNAMGKR</sequence>
<gene>
    <name evidence="1" type="primary">fucK_3</name>
    <name evidence="1" type="ORF">NCTC8261_01426</name>
</gene>
<dbReference type="AlphaFoldDB" id="A0A379WMT4"/>
<protein>
    <submittedName>
        <fullName evidence="1">L-fuculokinase</fullName>
        <ecNumber evidence="1">2.7.1.51</ecNumber>
    </submittedName>
</protein>
<dbReference type="EC" id="2.7.1.51" evidence="1"/>
<keyword evidence="1" id="KW-0808">Transferase</keyword>
<reference evidence="1 2" key="1">
    <citation type="submission" date="2018-06" db="EMBL/GenBank/DDBJ databases">
        <authorList>
            <consortium name="Pathogen Informatics"/>
            <person name="Doyle S."/>
        </authorList>
    </citation>
    <scope>NUCLEOTIDE SEQUENCE [LARGE SCALE GENOMIC DNA]</scope>
    <source>
        <strain evidence="1 2">NCTC8261</strain>
    </source>
</reference>
<dbReference type="EMBL" id="UGXT01000002">
    <property type="protein sequence ID" value="SUH35210.1"/>
    <property type="molecule type" value="Genomic_DNA"/>
</dbReference>
<dbReference type="Proteomes" id="UP000254712">
    <property type="component" value="Unassembled WGS sequence"/>
</dbReference>
<dbReference type="GO" id="GO:0008737">
    <property type="term" value="F:L-fuculokinase activity"/>
    <property type="evidence" value="ECO:0007669"/>
    <property type="project" value="UniProtKB-EC"/>
</dbReference>
<evidence type="ECO:0000313" key="1">
    <source>
        <dbReference type="EMBL" id="SUH35210.1"/>
    </source>
</evidence>
<evidence type="ECO:0000313" key="2">
    <source>
        <dbReference type="Proteomes" id="UP000254712"/>
    </source>
</evidence>